<dbReference type="InterPro" id="IPR000917">
    <property type="entry name" value="Sulfatase_N"/>
</dbReference>
<keyword evidence="4" id="KW-1185">Reference proteome</keyword>
<organism evidence="3 4">
    <name type="scientific">Bradyrhizobium rifense</name>
    <dbReference type="NCBI Taxonomy" id="515499"/>
    <lineage>
        <taxon>Bacteria</taxon>
        <taxon>Pseudomonadati</taxon>
        <taxon>Pseudomonadota</taxon>
        <taxon>Alphaproteobacteria</taxon>
        <taxon>Hyphomicrobiales</taxon>
        <taxon>Nitrobacteraceae</taxon>
        <taxon>Bradyrhizobium</taxon>
    </lineage>
</organism>
<name>A0A5D3K7P6_9BRAD</name>
<dbReference type="EMBL" id="VSSS01000041">
    <property type="protein sequence ID" value="TYL91972.1"/>
    <property type="molecule type" value="Genomic_DNA"/>
</dbReference>
<protein>
    <submittedName>
        <fullName evidence="3">Sulfatase-like hydrolase/transferase</fullName>
    </submittedName>
</protein>
<feature type="transmembrane region" description="Helical" evidence="1">
    <location>
        <begin position="103"/>
        <end position="124"/>
    </location>
</feature>
<evidence type="ECO:0000313" key="4">
    <source>
        <dbReference type="Proteomes" id="UP000324758"/>
    </source>
</evidence>
<comment type="caution">
    <text evidence="3">The sequence shown here is derived from an EMBL/GenBank/DDBJ whole genome shotgun (WGS) entry which is preliminary data.</text>
</comment>
<evidence type="ECO:0000313" key="3">
    <source>
        <dbReference type="EMBL" id="TYL91972.1"/>
    </source>
</evidence>
<evidence type="ECO:0000256" key="1">
    <source>
        <dbReference type="SAM" id="Phobius"/>
    </source>
</evidence>
<evidence type="ECO:0000259" key="2">
    <source>
        <dbReference type="Pfam" id="PF00884"/>
    </source>
</evidence>
<gene>
    <name evidence="3" type="ORF">FXB40_26310</name>
</gene>
<dbReference type="GO" id="GO:0016787">
    <property type="term" value="F:hydrolase activity"/>
    <property type="evidence" value="ECO:0007669"/>
    <property type="project" value="UniProtKB-KW"/>
</dbReference>
<feature type="transmembrane region" description="Helical" evidence="1">
    <location>
        <begin position="55"/>
        <end position="73"/>
    </location>
</feature>
<dbReference type="Gene3D" id="3.40.720.10">
    <property type="entry name" value="Alkaline Phosphatase, subunit A"/>
    <property type="match status" value="1"/>
</dbReference>
<keyword evidence="1" id="KW-1133">Transmembrane helix</keyword>
<dbReference type="GO" id="GO:0016740">
    <property type="term" value="F:transferase activity"/>
    <property type="evidence" value="ECO:0007669"/>
    <property type="project" value="UniProtKB-KW"/>
</dbReference>
<dbReference type="RefSeq" id="WP_148775046.1">
    <property type="nucleotide sequence ID" value="NZ_VSSS01000041.1"/>
</dbReference>
<dbReference type="Proteomes" id="UP000324758">
    <property type="component" value="Unassembled WGS sequence"/>
</dbReference>
<feature type="transmembrane region" description="Helical" evidence="1">
    <location>
        <begin position="131"/>
        <end position="152"/>
    </location>
</feature>
<feature type="domain" description="Sulfatase N-terminal" evidence="2">
    <location>
        <begin position="270"/>
        <end position="495"/>
    </location>
</feature>
<reference evidence="3 4" key="1">
    <citation type="submission" date="2019-08" db="EMBL/GenBank/DDBJ databases">
        <title>Bradyrhizobium hipponensis sp. nov., a rhizobium isolated from a Lupinus angustifolius root nodule in Tunisia.</title>
        <authorList>
            <person name="Off K."/>
            <person name="Rejili M."/>
            <person name="Mars M."/>
            <person name="Brachmann A."/>
            <person name="Marin M."/>
        </authorList>
    </citation>
    <scope>NUCLEOTIDE SEQUENCE [LARGE SCALE GENOMIC DNA]</scope>
    <source>
        <strain evidence="3 4">CTAW71</strain>
    </source>
</reference>
<keyword evidence="1" id="KW-0812">Transmembrane</keyword>
<dbReference type="InterPro" id="IPR017850">
    <property type="entry name" value="Alkaline_phosphatase_core_sf"/>
</dbReference>
<keyword evidence="1" id="KW-0472">Membrane</keyword>
<dbReference type="Pfam" id="PF00884">
    <property type="entry name" value="Sulfatase"/>
    <property type="match status" value="1"/>
</dbReference>
<feature type="transmembrane region" description="Helical" evidence="1">
    <location>
        <begin position="80"/>
        <end position="97"/>
    </location>
</feature>
<dbReference type="AlphaFoldDB" id="A0A5D3K7P6"/>
<keyword evidence="3" id="KW-0378">Hydrolase</keyword>
<feature type="transmembrane region" description="Helical" evidence="1">
    <location>
        <begin position="158"/>
        <end position="177"/>
    </location>
</feature>
<dbReference type="OrthoDB" id="8173797at2"/>
<accession>A0A5D3K7P6</accession>
<sequence length="586" mass="64302">MRNLLTPAMPHDARLNPSPQFEKFKCSGHLDSMTLIFILVAVIAGVALTERSVEHLPFAVAALLFNAALLLVFLADVERAILLSGMLAVAIAGISIVKFNHSALKLTVSDLPLAFAGTVPFFVLQYPRMMLGVLAGSALFAFASSAVLLYAAGSPISIAFRILLFLLALIGFAKASASKGVTFLRLNLAQGRCFYATFMASLGDPACWRQFGGLALSDIGNEALPLREATPSRSAVSPDIIVIQHESVFDPRIFGLPLEPVVEAFLSPSDGEFGRLNVDIFGGGSWQSEFSLLTGLSSASFGSSAYYLFKKGAGRFHSSLPRSLASLGYKTTLISSCRRGFLSYDKFYGSIGIDERVFVDELPPPFDVRRFEVTNSDAMFLDAVIDAHIKRIANDPTPRFLYALTNFNHGPHNRQLVPSGQFERERAFAMASFPDAGYVEYYARLAETASTWQMLRARLASSFPGRPVLIVHYGDHQPVLTKQIDRQLKRPEDVRRPFRTFYAIEALNIPHFSPGRGADLDLAFLGTVALQRAGIALDPIFATRASLLDDCGEAYFASASERKRRFHRTLVDLGLIDLMPNVRRAR</sequence>
<feature type="transmembrane region" description="Helical" evidence="1">
    <location>
        <begin position="30"/>
        <end position="49"/>
    </location>
</feature>
<proteinExistence type="predicted"/>
<keyword evidence="3" id="KW-0808">Transferase</keyword>
<dbReference type="SUPFAM" id="SSF53649">
    <property type="entry name" value="Alkaline phosphatase-like"/>
    <property type="match status" value="1"/>
</dbReference>